<keyword evidence="11" id="KW-0325">Glycoprotein</keyword>
<dbReference type="PANTHER" id="PTHR10730:SF45">
    <property type="entry name" value="PROCOLLAGEN-LYSINE,2-OXOGLUTARATE 5-DIOXYGENASE"/>
    <property type="match status" value="1"/>
</dbReference>
<evidence type="ECO:0000256" key="2">
    <source>
        <dbReference type="ARBA" id="ARBA00004240"/>
    </source>
</evidence>
<reference evidence="15 16" key="1">
    <citation type="submission" date="2019-07" db="EMBL/GenBank/DDBJ databases">
        <title>Annotation for the trematode Paragonimus westermani.</title>
        <authorList>
            <person name="Choi Y.-J."/>
        </authorList>
    </citation>
    <scope>NUCLEOTIDE SEQUENCE [LARGE SCALE GENOMIC DNA]</scope>
    <source>
        <strain evidence="15">180907_Pwestermani</strain>
    </source>
</reference>
<protein>
    <recommendedName>
        <fullName evidence="3">procollagen-lysine 5-dioxygenase</fullName>
        <ecNumber evidence="3">1.14.11.4</ecNumber>
    </recommendedName>
</protein>
<dbReference type="Pfam" id="PF25342">
    <property type="entry name" value="GT_PLOD"/>
    <property type="match status" value="1"/>
</dbReference>
<evidence type="ECO:0000256" key="1">
    <source>
        <dbReference type="ARBA" id="ARBA00001961"/>
    </source>
</evidence>
<feature type="signal peptide" evidence="13">
    <location>
        <begin position="1"/>
        <end position="19"/>
    </location>
</feature>
<comment type="catalytic activity">
    <reaction evidence="12">
        <text>L-lysyl-[collagen] + 2-oxoglutarate + O2 = (5R)-5-hydroxy-L-lysyl-[collagen] + succinate + CO2</text>
        <dbReference type="Rhea" id="RHEA:16569"/>
        <dbReference type="Rhea" id="RHEA-COMP:12751"/>
        <dbReference type="Rhea" id="RHEA-COMP:12752"/>
        <dbReference type="ChEBI" id="CHEBI:15379"/>
        <dbReference type="ChEBI" id="CHEBI:16526"/>
        <dbReference type="ChEBI" id="CHEBI:16810"/>
        <dbReference type="ChEBI" id="CHEBI:29969"/>
        <dbReference type="ChEBI" id="CHEBI:30031"/>
        <dbReference type="ChEBI" id="CHEBI:133442"/>
        <dbReference type="EC" id="1.14.11.4"/>
    </reaction>
</comment>
<dbReference type="GO" id="GO:0005506">
    <property type="term" value="F:iron ion binding"/>
    <property type="evidence" value="ECO:0007669"/>
    <property type="project" value="InterPro"/>
</dbReference>
<name>A0A8T0DGP5_9TREM</name>
<keyword evidence="16" id="KW-1185">Reference proteome</keyword>
<dbReference type="EC" id="1.14.11.4" evidence="3"/>
<feature type="domain" description="Fe2OG dioxygenase" evidence="14">
    <location>
        <begin position="632"/>
        <end position="724"/>
    </location>
</feature>
<comment type="cofactor">
    <cofactor evidence="1">
        <name>L-ascorbate</name>
        <dbReference type="ChEBI" id="CHEBI:38290"/>
    </cofactor>
</comment>
<dbReference type="InterPro" id="IPR029044">
    <property type="entry name" value="Nucleotide-diphossugar_trans"/>
</dbReference>
<evidence type="ECO:0000256" key="10">
    <source>
        <dbReference type="ARBA" id="ARBA00023004"/>
    </source>
</evidence>
<dbReference type="Proteomes" id="UP000699462">
    <property type="component" value="Unassembled WGS sequence"/>
</dbReference>
<evidence type="ECO:0000256" key="5">
    <source>
        <dbReference type="ARBA" id="ARBA00022729"/>
    </source>
</evidence>
<dbReference type="InterPro" id="IPR050757">
    <property type="entry name" value="Collagen_mod_GT25"/>
</dbReference>
<keyword evidence="7" id="KW-0847">Vitamin C</keyword>
<dbReference type="Gene3D" id="3.90.550.10">
    <property type="entry name" value="Spore Coat Polysaccharide Biosynthesis Protein SpsA, Chain A"/>
    <property type="match status" value="1"/>
</dbReference>
<dbReference type="Gene3D" id="2.60.120.620">
    <property type="entry name" value="q2cbj1_9rhob like domain"/>
    <property type="match status" value="1"/>
</dbReference>
<evidence type="ECO:0000256" key="8">
    <source>
        <dbReference type="ARBA" id="ARBA00022964"/>
    </source>
</evidence>
<evidence type="ECO:0000313" key="16">
    <source>
        <dbReference type="Proteomes" id="UP000699462"/>
    </source>
</evidence>
<proteinExistence type="predicted"/>
<dbReference type="GO" id="GO:0005783">
    <property type="term" value="C:endoplasmic reticulum"/>
    <property type="evidence" value="ECO:0007669"/>
    <property type="project" value="UniProtKB-SubCell"/>
</dbReference>
<comment type="subcellular location">
    <subcellularLocation>
        <location evidence="2">Endoplasmic reticulum</location>
    </subcellularLocation>
</comment>
<keyword evidence="4" id="KW-0479">Metal-binding</keyword>
<keyword evidence="10" id="KW-0408">Iron</keyword>
<evidence type="ECO:0000256" key="6">
    <source>
        <dbReference type="ARBA" id="ARBA00022824"/>
    </source>
</evidence>
<dbReference type="GO" id="GO:0008475">
    <property type="term" value="F:procollagen-lysine 5-dioxygenase activity"/>
    <property type="evidence" value="ECO:0007669"/>
    <property type="project" value="UniProtKB-EC"/>
</dbReference>
<evidence type="ECO:0000256" key="12">
    <source>
        <dbReference type="ARBA" id="ARBA00047930"/>
    </source>
</evidence>
<dbReference type="InterPro" id="IPR006620">
    <property type="entry name" value="Pro_4_hyd_alph"/>
</dbReference>
<dbReference type="Pfam" id="PF03171">
    <property type="entry name" value="2OG-FeII_Oxy"/>
    <property type="match status" value="1"/>
</dbReference>
<keyword evidence="9" id="KW-0560">Oxidoreductase</keyword>
<sequence length="724" mass="84037">MRLRAFLIHLLWALTYVNAEDLLVLTVATERNDALERLLRSAHHNNFDVKVLGLGTTWKGGDVSKFVGGGQKVKLLREELKQFENNEEQLVLFVDAYDVIFMDTKERLLEEYRQLGFKVLFGAEGFCWPQESLEKIYPMVKPDEKRFLNSGSFMGPASYLYKMVTVSEINDEDDDQLYYTNIFLNEATRKELNIGLDKSSVIFQNLNGVFADIELRFSDSTGYLYNTKTNTKPIVAHGNGPIKSQFNSLTNYLDFTWTPTRGCQHCEENTIDLSKPELFPIIQISIFLAQATPFLDVFFERFSQLTYPKNQIHLTIYVAAKAEKQRDQVEAFNNTHGHEYRTTTWLDKDEAPDTGSAYDRAFAHCLAIENCQFMLVLDSTVQLTSTNTIEHLVRMNRSMIAPMVTRRGKLWSNFWGALSKDGYYDRSDDYVQIVEGEKRGIWNVPFIRDVYLISRPTIRKMVATKLAGSNEVDMGIAQYAREKNIFMTVDNQHQYGYLIYPEKYTTEHKHNDLWEIFDNPLDWEEQYVHPDYLEMVASNVTMKDFQQPCPDVFYVPLVSEKFSRQLIDEMETFGEWSDGSNNDPRLEGGYENVPTRDIHMRQVGWEEHWLHFLVKYVHPIQKILFKGYEDKPWARMNFVVRYRPTEQPSLREHHDASSYSVNIALNEQGTDYEGGGTRFIRYDCSVTGLKVGWASLFPGRVTHLHEGLTTTKGTRYIFVTFVNP</sequence>
<evidence type="ECO:0000256" key="4">
    <source>
        <dbReference type="ARBA" id="ARBA00022723"/>
    </source>
</evidence>
<evidence type="ECO:0000256" key="13">
    <source>
        <dbReference type="SAM" id="SignalP"/>
    </source>
</evidence>
<evidence type="ECO:0000256" key="7">
    <source>
        <dbReference type="ARBA" id="ARBA00022896"/>
    </source>
</evidence>
<dbReference type="InterPro" id="IPR005123">
    <property type="entry name" value="Oxoglu/Fe-dep_dioxygenase_dom"/>
</dbReference>
<accession>A0A8T0DGP5</accession>
<comment type="caution">
    <text evidence="15">The sequence shown here is derived from an EMBL/GenBank/DDBJ whole genome shotgun (WGS) entry which is preliminary data.</text>
</comment>
<evidence type="ECO:0000259" key="14">
    <source>
        <dbReference type="PROSITE" id="PS51471"/>
    </source>
</evidence>
<evidence type="ECO:0000256" key="3">
    <source>
        <dbReference type="ARBA" id="ARBA00012264"/>
    </source>
</evidence>
<dbReference type="SMART" id="SM00702">
    <property type="entry name" value="P4Hc"/>
    <property type="match status" value="1"/>
</dbReference>
<dbReference type="AlphaFoldDB" id="A0A8T0DGP5"/>
<keyword evidence="6" id="KW-0256">Endoplasmic reticulum</keyword>
<evidence type="ECO:0000256" key="11">
    <source>
        <dbReference type="ARBA" id="ARBA00023180"/>
    </source>
</evidence>
<dbReference type="PANTHER" id="PTHR10730">
    <property type="entry name" value="PROCOLLAGEN-LYSINE,2-OXOGLUTARATE 5-DIOXYGENASE/GLYCOSYLTRANSFERASE 25 FAMILY MEMBER"/>
    <property type="match status" value="1"/>
</dbReference>
<dbReference type="InterPro" id="IPR057589">
    <property type="entry name" value="GT_PLOD"/>
</dbReference>
<dbReference type="PROSITE" id="PS51471">
    <property type="entry name" value="FE2OG_OXY"/>
    <property type="match status" value="1"/>
</dbReference>
<organism evidence="15 16">
    <name type="scientific">Paragonimus westermani</name>
    <dbReference type="NCBI Taxonomy" id="34504"/>
    <lineage>
        <taxon>Eukaryota</taxon>
        <taxon>Metazoa</taxon>
        <taxon>Spiralia</taxon>
        <taxon>Lophotrochozoa</taxon>
        <taxon>Platyhelminthes</taxon>
        <taxon>Trematoda</taxon>
        <taxon>Digenea</taxon>
        <taxon>Plagiorchiida</taxon>
        <taxon>Troglotremata</taxon>
        <taxon>Troglotrematidae</taxon>
        <taxon>Paragonimus</taxon>
    </lineage>
</organism>
<dbReference type="EMBL" id="JTDF01005019">
    <property type="protein sequence ID" value="KAF8566506.1"/>
    <property type="molecule type" value="Genomic_DNA"/>
</dbReference>
<dbReference type="OrthoDB" id="69177at2759"/>
<gene>
    <name evidence="15" type="ORF">P879_05519</name>
</gene>
<dbReference type="GO" id="GO:0031418">
    <property type="term" value="F:L-ascorbic acid binding"/>
    <property type="evidence" value="ECO:0007669"/>
    <property type="project" value="UniProtKB-KW"/>
</dbReference>
<keyword evidence="8" id="KW-0223">Dioxygenase</keyword>
<feature type="chain" id="PRO_5035878304" description="procollagen-lysine 5-dioxygenase" evidence="13">
    <location>
        <begin position="20"/>
        <end position="724"/>
    </location>
</feature>
<evidence type="ECO:0000256" key="9">
    <source>
        <dbReference type="ARBA" id="ARBA00023002"/>
    </source>
</evidence>
<keyword evidence="5 13" id="KW-0732">Signal</keyword>
<evidence type="ECO:0000313" key="15">
    <source>
        <dbReference type="EMBL" id="KAF8566506.1"/>
    </source>
</evidence>
<dbReference type="InterPro" id="IPR044861">
    <property type="entry name" value="IPNS-like_FE2OG_OXY"/>
</dbReference>